<evidence type="ECO:0000259" key="5">
    <source>
        <dbReference type="PROSITE" id="PS51792"/>
    </source>
</evidence>
<evidence type="ECO:0000313" key="6">
    <source>
        <dbReference type="EMBL" id="KAK3326982.1"/>
    </source>
</evidence>
<comment type="caution">
    <text evidence="6">The sequence shown here is derived from an EMBL/GenBank/DDBJ whole genome shotgun (WGS) entry which is preliminary data.</text>
</comment>
<name>A0AAE0ILH7_9PEZI</name>
<evidence type="ECO:0000256" key="3">
    <source>
        <dbReference type="ARBA" id="ARBA00022833"/>
    </source>
</evidence>
<protein>
    <recommendedName>
        <fullName evidence="5">Yippee domain-containing protein</fullName>
    </recommendedName>
</protein>
<dbReference type="Proteomes" id="UP001286456">
    <property type="component" value="Unassembled WGS sequence"/>
</dbReference>
<dbReference type="EMBL" id="JAUEPO010000003">
    <property type="protein sequence ID" value="KAK3326982.1"/>
    <property type="molecule type" value="Genomic_DNA"/>
</dbReference>
<keyword evidence="3" id="KW-0862">Zinc</keyword>
<keyword evidence="7" id="KW-1185">Reference proteome</keyword>
<accession>A0AAE0ILH7</accession>
<evidence type="ECO:0000256" key="4">
    <source>
        <dbReference type="SAM" id="MobiDB-lite"/>
    </source>
</evidence>
<dbReference type="PROSITE" id="PS51792">
    <property type="entry name" value="YIPPEE"/>
    <property type="match status" value="1"/>
</dbReference>
<evidence type="ECO:0000313" key="7">
    <source>
        <dbReference type="Proteomes" id="UP001286456"/>
    </source>
</evidence>
<feature type="domain" description="Yippee" evidence="5">
    <location>
        <begin position="106"/>
        <end position="215"/>
    </location>
</feature>
<feature type="compositionally biased region" description="Low complexity" evidence="4">
    <location>
        <begin position="72"/>
        <end position="99"/>
    </location>
</feature>
<gene>
    <name evidence="6" type="ORF">B0T19DRAFT_441008</name>
</gene>
<feature type="compositionally biased region" description="Basic residues" evidence="4">
    <location>
        <begin position="38"/>
        <end position="54"/>
    </location>
</feature>
<comment type="similarity">
    <text evidence="1">Belongs to the yippee family.</text>
</comment>
<dbReference type="GO" id="GO:0046872">
    <property type="term" value="F:metal ion binding"/>
    <property type="evidence" value="ECO:0007669"/>
    <property type="project" value="UniProtKB-KW"/>
</dbReference>
<dbReference type="AlphaFoldDB" id="A0AAE0ILH7"/>
<evidence type="ECO:0000256" key="2">
    <source>
        <dbReference type="ARBA" id="ARBA00022723"/>
    </source>
</evidence>
<dbReference type="InterPro" id="IPR034751">
    <property type="entry name" value="Yippee"/>
</dbReference>
<feature type="compositionally biased region" description="Basic and acidic residues" evidence="4">
    <location>
        <begin position="272"/>
        <end position="283"/>
    </location>
</feature>
<dbReference type="InterPro" id="IPR004910">
    <property type="entry name" value="Yippee/Mis18/Cereblon"/>
</dbReference>
<reference evidence="6" key="1">
    <citation type="journal article" date="2023" name="Mol. Phylogenet. Evol.">
        <title>Genome-scale phylogeny and comparative genomics of the fungal order Sordariales.</title>
        <authorList>
            <person name="Hensen N."/>
            <person name="Bonometti L."/>
            <person name="Westerberg I."/>
            <person name="Brannstrom I.O."/>
            <person name="Guillou S."/>
            <person name="Cros-Aarteil S."/>
            <person name="Calhoun S."/>
            <person name="Haridas S."/>
            <person name="Kuo A."/>
            <person name="Mondo S."/>
            <person name="Pangilinan J."/>
            <person name="Riley R."/>
            <person name="LaButti K."/>
            <person name="Andreopoulos B."/>
            <person name="Lipzen A."/>
            <person name="Chen C."/>
            <person name="Yan M."/>
            <person name="Daum C."/>
            <person name="Ng V."/>
            <person name="Clum A."/>
            <person name="Steindorff A."/>
            <person name="Ohm R.A."/>
            <person name="Martin F."/>
            <person name="Silar P."/>
            <person name="Natvig D.O."/>
            <person name="Lalanne C."/>
            <person name="Gautier V."/>
            <person name="Ament-Velasquez S.L."/>
            <person name="Kruys A."/>
            <person name="Hutchinson M.I."/>
            <person name="Powell A.J."/>
            <person name="Barry K."/>
            <person name="Miller A.N."/>
            <person name="Grigoriev I.V."/>
            <person name="Debuchy R."/>
            <person name="Gladieux P."/>
            <person name="Hiltunen Thoren M."/>
            <person name="Johannesson H."/>
        </authorList>
    </citation>
    <scope>NUCLEOTIDE SEQUENCE</scope>
    <source>
        <strain evidence="6">SMH4131-1</strain>
    </source>
</reference>
<keyword evidence="2" id="KW-0479">Metal-binding</keyword>
<feature type="region of interest" description="Disordered" evidence="4">
    <location>
        <begin position="1"/>
        <end position="100"/>
    </location>
</feature>
<dbReference type="PANTHER" id="PTHR13848">
    <property type="entry name" value="PROTEIN YIPPEE-LIKE CG15309-RELATED"/>
    <property type="match status" value="1"/>
</dbReference>
<dbReference type="Pfam" id="PF03226">
    <property type="entry name" value="Yippee-Mis18"/>
    <property type="match status" value="1"/>
</dbReference>
<reference evidence="6" key="2">
    <citation type="submission" date="2023-06" db="EMBL/GenBank/DDBJ databases">
        <authorList>
            <consortium name="Lawrence Berkeley National Laboratory"/>
            <person name="Haridas S."/>
            <person name="Hensen N."/>
            <person name="Bonometti L."/>
            <person name="Westerberg I."/>
            <person name="Brannstrom I.O."/>
            <person name="Guillou S."/>
            <person name="Cros-Aarteil S."/>
            <person name="Calhoun S."/>
            <person name="Kuo A."/>
            <person name="Mondo S."/>
            <person name="Pangilinan J."/>
            <person name="Riley R."/>
            <person name="Labutti K."/>
            <person name="Andreopoulos B."/>
            <person name="Lipzen A."/>
            <person name="Chen C."/>
            <person name="Yanf M."/>
            <person name="Daum C."/>
            <person name="Ng V."/>
            <person name="Clum A."/>
            <person name="Steindorff A."/>
            <person name="Ohm R."/>
            <person name="Martin F."/>
            <person name="Silar P."/>
            <person name="Natvig D."/>
            <person name="Lalanne C."/>
            <person name="Gautier V."/>
            <person name="Ament-Velasquez S.L."/>
            <person name="Kruys A."/>
            <person name="Hutchinson M.I."/>
            <person name="Powell A.J."/>
            <person name="Barry K."/>
            <person name="Miller A.N."/>
            <person name="Grigoriev I.V."/>
            <person name="Debuchy R."/>
            <person name="Gladieux P."/>
            <person name="Thoren M.H."/>
            <person name="Johannesson H."/>
        </authorList>
    </citation>
    <scope>NUCLEOTIDE SEQUENCE</scope>
    <source>
        <strain evidence="6">SMH4131-1</strain>
    </source>
</reference>
<sequence>MFGRNNSIARQAADTPATPADNGPTFPIYLLPSFSLPFRRRRPSSPHHSHHHHQPPASTSYNDNDNEIQDTLSPSSSLSSSPASSASDNPNSPNSNFDSYFTSDIPDLHAADTTTTTTVTTAIVSKGFTGRHGRAYLVSPPASTSPETASANLINTTIGRSENRRLVTGDHVVADISCLVCGTTLGWKYVDAREASQRYKVGKFILETKRVVRFRSWEDVVLSHFHPATTRMKKRGRGKASLGDGNAANEGQGKTSSDGMEESDVPGNAEAGPRDNGKDKEGADGADDAEVGGVIVFDSDDEDECDDIFAGVWDAEVVAERRRGRVNNRRRNDVGVLGY</sequence>
<dbReference type="InterPro" id="IPR039058">
    <property type="entry name" value="Yippee_fam"/>
</dbReference>
<organism evidence="6 7">
    <name type="scientific">Cercophora scortea</name>
    <dbReference type="NCBI Taxonomy" id="314031"/>
    <lineage>
        <taxon>Eukaryota</taxon>
        <taxon>Fungi</taxon>
        <taxon>Dikarya</taxon>
        <taxon>Ascomycota</taxon>
        <taxon>Pezizomycotina</taxon>
        <taxon>Sordariomycetes</taxon>
        <taxon>Sordariomycetidae</taxon>
        <taxon>Sordariales</taxon>
        <taxon>Lasiosphaeriaceae</taxon>
        <taxon>Cercophora</taxon>
    </lineage>
</organism>
<evidence type="ECO:0000256" key="1">
    <source>
        <dbReference type="ARBA" id="ARBA00005613"/>
    </source>
</evidence>
<proteinExistence type="inferred from homology"/>
<feature type="region of interest" description="Disordered" evidence="4">
    <location>
        <begin position="230"/>
        <end position="292"/>
    </location>
</feature>